<protein>
    <recommendedName>
        <fullName evidence="6">Glycosyl transferase family 1 domain-containing protein</fullName>
    </recommendedName>
</protein>
<gene>
    <name evidence="4" type="ORF">A3B74_04925</name>
</gene>
<feature type="domain" description="Glycosyltransferase subfamily 4-like N-terminal" evidence="3">
    <location>
        <begin position="16"/>
        <end position="182"/>
    </location>
</feature>
<evidence type="ECO:0000259" key="2">
    <source>
        <dbReference type="Pfam" id="PF00534"/>
    </source>
</evidence>
<evidence type="ECO:0000256" key="1">
    <source>
        <dbReference type="ARBA" id="ARBA00022679"/>
    </source>
</evidence>
<dbReference type="AlphaFoldDB" id="A0A1G2AP61"/>
<dbReference type="InterPro" id="IPR001296">
    <property type="entry name" value="Glyco_trans_1"/>
</dbReference>
<evidence type="ECO:0000259" key="3">
    <source>
        <dbReference type="Pfam" id="PF13439"/>
    </source>
</evidence>
<dbReference type="PANTHER" id="PTHR46401">
    <property type="entry name" value="GLYCOSYLTRANSFERASE WBBK-RELATED"/>
    <property type="match status" value="1"/>
</dbReference>
<dbReference type="Pfam" id="PF00534">
    <property type="entry name" value="Glycos_transf_1"/>
    <property type="match status" value="1"/>
</dbReference>
<comment type="caution">
    <text evidence="4">The sequence shown here is derived from an EMBL/GenBank/DDBJ whole genome shotgun (WGS) entry which is preliminary data.</text>
</comment>
<name>A0A1G2AP61_9BACT</name>
<dbReference type="Gene3D" id="3.40.50.2000">
    <property type="entry name" value="Glycogen Phosphorylase B"/>
    <property type="match status" value="2"/>
</dbReference>
<evidence type="ECO:0000313" key="4">
    <source>
        <dbReference type="EMBL" id="OGY78688.1"/>
    </source>
</evidence>
<dbReference type="Pfam" id="PF13439">
    <property type="entry name" value="Glyco_transf_4"/>
    <property type="match status" value="1"/>
</dbReference>
<dbReference type="PANTHER" id="PTHR46401:SF2">
    <property type="entry name" value="GLYCOSYLTRANSFERASE WBBK-RELATED"/>
    <property type="match status" value="1"/>
</dbReference>
<dbReference type="EMBL" id="MHKB01000013">
    <property type="protein sequence ID" value="OGY78688.1"/>
    <property type="molecule type" value="Genomic_DNA"/>
</dbReference>
<reference evidence="4 5" key="1">
    <citation type="journal article" date="2016" name="Nat. Commun.">
        <title>Thousands of microbial genomes shed light on interconnected biogeochemical processes in an aquifer system.</title>
        <authorList>
            <person name="Anantharaman K."/>
            <person name="Brown C.T."/>
            <person name="Hug L.A."/>
            <person name="Sharon I."/>
            <person name="Castelle C.J."/>
            <person name="Probst A.J."/>
            <person name="Thomas B.C."/>
            <person name="Singh A."/>
            <person name="Wilkins M.J."/>
            <person name="Karaoz U."/>
            <person name="Brodie E.L."/>
            <person name="Williams K.H."/>
            <person name="Hubbard S.S."/>
            <person name="Banfield J.F."/>
        </authorList>
    </citation>
    <scope>NUCLEOTIDE SEQUENCE [LARGE SCALE GENOMIC DNA]</scope>
</reference>
<dbReference type="GO" id="GO:0016757">
    <property type="term" value="F:glycosyltransferase activity"/>
    <property type="evidence" value="ECO:0007669"/>
    <property type="project" value="InterPro"/>
</dbReference>
<organism evidence="4 5">
    <name type="scientific">Candidatus Kerfeldbacteria bacterium RIFCSPHIGHO2_02_FULL_42_14</name>
    <dbReference type="NCBI Taxonomy" id="1798540"/>
    <lineage>
        <taxon>Bacteria</taxon>
        <taxon>Candidatus Kerfeldiibacteriota</taxon>
    </lineage>
</organism>
<dbReference type="Proteomes" id="UP000177165">
    <property type="component" value="Unassembled WGS sequence"/>
</dbReference>
<evidence type="ECO:0000313" key="5">
    <source>
        <dbReference type="Proteomes" id="UP000177165"/>
    </source>
</evidence>
<dbReference type="STRING" id="1798540.A3B74_04925"/>
<evidence type="ECO:0008006" key="6">
    <source>
        <dbReference type="Google" id="ProtNLM"/>
    </source>
</evidence>
<keyword evidence="1" id="KW-0808">Transferase</keyword>
<feature type="domain" description="Glycosyl transferase family 1" evidence="2">
    <location>
        <begin position="209"/>
        <end position="361"/>
    </location>
</feature>
<dbReference type="InterPro" id="IPR028098">
    <property type="entry name" value="Glyco_trans_4-like_N"/>
</dbReference>
<proteinExistence type="predicted"/>
<accession>A0A1G2AP61</accession>
<dbReference type="CDD" id="cd03809">
    <property type="entry name" value="GT4_MtfB-like"/>
    <property type="match status" value="1"/>
</dbReference>
<sequence length="385" mass="44648">MRIGIDIRPLLEPYPSGIVLYTMELVRHLVEVDTENEYLLFYNAFQKNYRLLELKKIFEKQHVHIMPFSLPNKIFNSAQIFFGFPAIDTMIGGVDVFFAPNWGFMSVSRKCRFVVTAHDLATRLYPQFLSLKGKLWHACIRPKHFFQRADHIIAVSYHTKKDLITEYQIPEAKISVIYSGADHLKITHEALQDGKSLVEDGIQKKYKLPKHYVLMFGAEHPRKNFEAVCEAFQRLQHTASITKLYPNLTLVVIGKLPQKYKHSIPWVQCIGYIPEQDKYSLYRRAHILMYPSYYEGFGFPPLEAALAGTPAIVSCVSALPEVMDRSAVYVQPYHVAHIHNALELLLTNGEMRNTLITRGRRLAKQFTWQDTAQKTRNILEYAYRH</sequence>
<dbReference type="SUPFAM" id="SSF53756">
    <property type="entry name" value="UDP-Glycosyltransferase/glycogen phosphorylase"/>
    <property type="match status" value="1"/>
</dbReference>